<dbReference type="PANTHER" id="PTHR46732:SF8">
    <property type="entry name" value="ATP-DEPENDENT PROTEASE LA (LON) DOMAIN PROTEIN"/>
    <property type="match status" value="1"/>
</dbReference>
<dbReference type="SUPFAM" id="SSF88697">
    <property type="entry name" value="PUA domain-like"/>
    <property type="match status" value="1"/>
</dbReference>
<organism evidence="2">
    <name type="scientific">marine metagenome</name>
    <dbReference type="NCBI Taxonomy" id="408172"/>
    <lineage>
        <taxon>unclassified sequences</taxon>
        <taxon>metagenomes</taxon>
        <taxon>ecological metagenomes</taxon>
    </lineage>
</organism>
<dbReference type="AlphaFoldDB" id="A0A381Z4A8"/>
<feature type="domain" description="Lon N-terminal" evidence="1">
    <location>
        <begin position="7"/>
        <end position="222"/>
    </location>
</feature>
<protein>
    <recommendedName>
        <fullName evidence="1">Lon N-terminal domain-containing protein</fullName>
    </recommendedName>
</protein>
<dbReference type="InterPro" id="IPR046336">
    <property type="entry name" value="Lon_prtase_N_sf"/>
</dbReference>
<dbReference type="Gene3D" id="1.20.58.1480">
    <property type="match status" value="1"/>
</dbReference>
<dbReference type="SMART" id="SM00464">
    <property type="entry name" value="LON"/>
    <property type="match status" value="1"/>
</dbReference>
<gene>
    <name evidence="2" type="ORF">METZ01_LOCUS136497</name>
</gene>
<dbReference type="Pfam" id="PF02190">
    <property type="entry name" value="LON_substr_bdg"/>
    <property type="match status" value="1"/>
</dbReference>
<name>A0A381Z4A8_9ZZZZ</name>
<reference evidence="2" key="1">
    <citation type="submission" date="2018-05" db="EMBL/GenBank/DDBJ databases">
        <authorList>
            <person name="Lanie J.A."/>
            <person name="Ng W.-L."/>
            <person name="Kazmierczak K.M."/>
            <person name="Andrzejewski T.M."/>
            <person name="Davidsen T.M."/>
            <person name="Wayne K.J."/>
            <person name="Tettelin H."/>
            <person name="Glass J.I."/>
            <person name="Rusch D."/>
            <person name="Podicherti R."/>
            <person name="Tsui H.-C.T."/>
            <person name="Winkler M.E."/>
        </authorList>
    </citation>
    <scope>NUCLEOTIDE SEQUENCE</scope>
</reference>
<evidence type="ECO:0000259" key="1">
    <source>
        <dbReference type="PROSITE" id="PS51787"/>
    </source>
</evidence>
<dbReference type="InterPro" id="IPR015947">
    <property type="entry name" value="PUA-like_sf"/>
</dbReference>
<evidence type="ECO:0000313" key="2">
    <source>
        <dbReference type="EMBL" id="SVA83643.1"/>
    </source>
</evidence>
<dbReference type="PROSITE" id="PS51787">
    <property type="entry name" value="LON_N"/>
    <property type="match status" value="1"/>
</dbReference>
<proteinExistence type="predicted"/>
<dbReference type="PANTHER" id="PTHR46732">
    <property type="entry name" value="ATP-DEPENDENT PROTEASE LA (LON) DOMAIN PROTEIN"/>
    <property type="match status" value="1"/>
</dbReference>
<dbReference type="InterPro" id="IPR003111">
    <property type="entry name" value="Lon_prtase_N"/>
</dbReference>
<accession>A0A381Z4A8</accession>
<feature type="non-terminal residue" evidence="2">
    <location>
        <position position="1"/>
    </location>
</feature>
<sequence>VLIPGKIPLMILPNATLFPEAIIPLHIFEPRYRRMLSDVLKSHRMFAVAMRRPGTSSEIPMPVACVGLVRVCVGAPDGTSNLLLLGLKRVQCTGAARYKPYRVECVEALENAGEEAAGLSRLRNQLVKMVRNRLAQELDEALQFALPGMKPEAPMPSMGGGMSAMSGKNGMDILLKLDSASRLADFVASTLLSNPLQRQIVLESLDLKTRLENVSNFLSIEIERKK</sequence>
<dbReference type="Gene3D" id="2.30.130.40">
    <property type="entry name" value="LON domain-like"/>
    <property type="match status" value="1"/>
</dbReference>
<dbReference type="EMBL" id="UINC01019764">
    <property type="protein sequence ID" value="SVA83643.1"/>
    <property type="molecule type" value="Genomic_DNA"/>
</dbReference>